<evidence type="ECO:0000259" key="5">
    <source>
        <dbReference type="PROSITE" id="PS50011"/>
    </source>
</evidence>
<dbReference type="PROSITE" id="PS00108">
    <property type="entry name" value="PROTEIN_KINASE_ST"/>
    <property type="match status" value="1"/>
</dbReference>
<feature type="domain" description="HDOD" evidence="6">
    <location>
        <begin position="288"/>
        <end position="484"/>
    </location>
</feature>
<keyword evidence="1" id="KW-0808">Transferase</keyword>
<keyword evidence="3 7" id="KW-0418">Kinase</keyword>
<dbReference type="GO" id="GO:0005524">
    <property type="term" value="F:ATP binding"/>
    <property type="evidence" value="ECO:0007669"/>
    <property type="project" value="UniProtKB-KW"/>
</dbReference>
<keyword evidence="2" id="KW-0547">Nucleotide-binding</keyword>
<evidence type="ECO:0000256" key="2">
    <source>
        <dbReference type="ARBA" id="ARBA00022741"/>
    </source>
</evidence>
<dbReference type="SMART" id="SM00220">
    <property type="entry name" value="S_TKc"/>
    <property type="match status" value="1"/>
</dbReference>
<evidence type="ECO:0000259" key="6">
    <source>
        <dbReference type="PROSITE" id="PS51833"/>
    </source>
</evidence>
<dbReference type="Pfam" id="PF00069">
    <property type="entry name" value="Pkinase"/>
    <property type="match status" value="1"/>
</dbReference>
<dbReference type="Gene3D" id="1.10.3210.10">
    <property type="entry name" value="Hypothetical protein af1432"/>
    <property type="match status" value="1"/>
</dbReference>
<protein>
    <submittedName>
        <fullName evidence="7">Serine/threonine protein kinase</fullName>
    </submittedName>
</protein>
<dbReference type="Gene3D" id="3.30.200.20">
    <property type="entry name" value="Phosphorylase Kinase, domain 1"/>
    <property type="match status" value="1"/>
</dbReference>
<dbReference type="PROSITE" id="PS51833">
    <property type="entry name" value="HDOD"/>
    <property type="match status" value="1"/>
</dbReference>
<dbReference type="Gene3D" id="1.10.510.10">
    <property type="entry name" value="Transferase(Phosphotransferase) domain 1"/>
    <property type="match status" value="1"/>
</dbReference>
<evidence type="ECO:0000313" key="8">
    <source>
        <dbReference type="Proteomes" id="UP000238220"/>
    </source>
</evidence>
<dbReference type="Proteomes" id="UP000238220">
    <property type="component" value="Unassembled WGS sequence"/>
</dbReference>
<name>A0A2S5TF29_9GAMM</name>
<dbReference type="EMBL" id="PSNW01000006">
    <property type="protein sequence ID" value="PPE73586.1"/>
    <property type="molecule type" value="Genomic_DNA"/>
</dbReference>
<dbReference type="InterPro" id="IPR029016">
    <property type="entry name" value="GAF-like_dom_sf"/>
</dbReference>
<dbReference type="PANTHER" id="PTHR43289">
    <property type="entry name" value="MITOGEN-ACTIVATED PROTEIN KINASE KINASE KINASE 20-RELATED"/>
    <property type="match status" value="1"/>
</dbReference>
<dbReference type="InterPro" id="IPR000719">
    <property type="entry name" value="Prot_kinase_dom"/>
</dbReference>
<keyword evidence="4" id="KW-0067">ATP-binding</keyword>
<evidence type="ECO:0000313" key="7">
    <source>
        <dbReference type="EMBL" id="PPE73586.1"/>
    </source>
</evidence>
<dbReference type="Pfam" id="PF08668">
    <property type="entry name" value="HDOD"/>
    <property type="match status" value="1"/>
</dbReference>
<accession>A0A2S5TF29</accession>
<dbReference type="GO" id="GO:0004674">
    <property type="term" value="F:protein serine/threonine kinase activity"/>
    <property type="evidence" value="ECO:0007669"/>
    <property type="project" value="UniProtKB-KW"/>
</dbReference>
<dbReference type="InterPro" id="IPR013976">
    <property type="entry name" value="HDOD"/>
</dbReference>
<dbReference type="InterPro" id="IPR011009">
    <property type="entry name" value="Kinase-like_dom_sf"/>
</dbReference>
<evidence type="ECO:0000256" key="1">
    <source>
        <dbReference type="ARBA" id="ARBA00022679"/>
    </source>
</evidence>
<dbReference type="SUPFAM" id="SSF55781">
    <property type="entry name" value="GAF domain-like"/>
    <property type="match status" value="1"/>
</dbReference>
<sequence>MGQTIGKFEVRRLLGQGAQSRVYLAWDPDLQREVAIKRLLPSRGGPAARPQAEARHVSRLRHPNIVPIFDMGEQDGQPHLVFEYVAGQTLQQQLAQGALPARRAAELMVGVLEALEQAHAQGIVHRDLKPSNILVEPDGKPRVMDFGIASRAAGGTDEGLVGTPAYMAPEYVHTRQAGPQYDIFAAGLVLYEMLSGRRAVQGDGALQAIHQLANMPLQFPAEPAVDPRLQDIVAKAAAREPALRYASAAQMREALQAYLKPAVADAGDGGRQSTLEFLLRRMKVKSDFPAMSSAINAIQRLAASDKADVQKLSNAILKDFALTNKMLRLVNSAYYPNRSGERIRTVSRAIVMLGFDTVRSLAISLMLFEHIGDRKQAAVLREEFLRSNLGGMLARELGACLLPGRAEEAFICALFHDLGRLLAHYYFWEEAETIGKLVAAEGCTPDAAALRVLGISYQDLGIGVARSWGFPEPIIHSMQRLPEGKPAAARSAEEQLRLLSACAGEACAMLDAGGDRGSTMTALAARFHSSLGLGERELGEAFRRAALGLADLSGTLGIDLARSRIGQKLSDAPPSAAIPPATCELRVDDTAAAALEAAGDAEAILASGIQDISKALLEDLPLADLLRIVAETVYRATRVRRVLMCLRDEHRPIMRGRFGFGSGCDELARRFEFTLGGQDLFNLILAKDSDVLIRDAGEAKVRTRLPPWYLEQVDAPSFLVFPMSVRGSPAAMIYADADRPGAIAVSDKALSLLHTLRNQAVLAIRQAR</sequence>
<dbReference type="AlphaFoldDB" id="A0A2S5TF29"/>
<evidence type="ECO:0000256" key="4">
    <source>
        <dbReference type="ARBA" id="ARBA00022840"/>
    </source>
</evidence>
<dbReference type="InterPro" id="IPR008271">
    <property type="entry name" value="Ser/Thr_kinase_AS"/>
</dbReference>
<reference evidence="7 8" key="1">
    <citation type="submission" date="2018-02" db="EMBL/GenBank/DDBJ databases">
        <title>Genome sequencing of Solimonas sp. HR-BB.</title>
        <authorList>
            <person name="Lee Y."/>
            <person name="Jeon C.O."/>
        </authorList>
    </citation>
    <scope>NUCLEOTIDE SEQUENCE [LARGE SCALE GENOMIC DNA]</scope>
    <source>
        <strain evidence="7 8">HR-BB</strain>
    </source>
</reference>
<evidence type="ECO:0000256" key="3">
    <source>
        <dbReference type="ARBA" id="ARBA00022777"/>
    </source>
</evidence>
<dbReference type="OrthoDB" id="9770715at2"/>
<keyword evidence="7" id="KW-0723">Serine/threonine-protein kinase</keyword>
<gene>
    <name evidence="7" type="ORF">C3942_12345</name>
</gene>
<dbReference type="SUPFAM" id="SSF109604">
    <property type="entry name" value="HD-domain/PDEase-like"/>
    <property type="match status" value="1"/>
</dbReference>
<dbReference type="RefSeq" id="WP_104230648.1">
    <property type="nucleotide sequence ID" value="NZ_PSNW01000006.1"/>
</dbReference>
<dbReference type="SUPFAM" id="SSF56112">
    <property type="entry name" value="Protein kinase-like (PK-like)"/>
    <property type="match status" value="1"/>
</dbReference>
<dbReference type="PROSITE" id="PS50011">
    <property type="entry name" value="PROTEIN_KINASE_DOM"/>
    <property type="match status" value="1"/>
</dbReference>
<organism evidence="7 8">
    <name type="scientific">Solimonas fluminis</name>
    <dbReference type="NCBI Taxonomy" id="2086571"/>
    <lineage>
        <taxon>Bacteria</taxon>
        <taxon>Pseudomonadati</taxon>
        <taxon>Pseudomonadota</taxon>
        <taxon>Gammaproteobacteria</taxon>
        <taxon>Nevskiales</taxon>
        <taxon>Nevskiaceae</taxon>
        <taxon>Solimonas</taxon>
    </lineage>
</organism>
<feature type="domain" description="Protein kinase" evidence="5">
    <location>
        <begin position="8"/>
        <end position="259"/>
    </location>
</feature>
<keyword evidence="8" id="KW-1185">Reference proteome</keyword>
<dbReference type="Gene3D" id="3.30.450.40">
    <property type="match status" value="1"/>
</dbReference>
<comment type="caution">
    <text evidence="7">The sequence shown here is derived from an EMBL/GenBank/DDBJ whole genome shotgun (WGS) entry which is preliminary data.</text>
</comment>
<proteinExistence type="predicted"/>
<dbReference type="PANTHER" id="PTHR43289:SF6">
    <property type="entry name" value="SERINE_THREONINE-PROTEIN KINASE NEKL-3"/>
    <property type="match status" value="1"/>
</dbReference>
<dbReference type="CDD" id="cd14014">
    <property type="entry name" value="STKc_PknB_like"/>
    <property type="match status" value="1"/>
</dbReference>